<dbReference type="AlphaFoldDB" id="B0C7L5"/>
<evidence type="ECO:0000313" key="2">
    <source>
        <dbReference type="Proteomes" id="UP000000268"/>
    </source>
</evidence>
<keyword evidence="2" id="KW-1185">Reference proteome</keyword>
<protein>
    <submittedName>
        <fullName evidence="1">Uncharacterized protein</fullName>
    </submittedName>
</protein>
<dbReference type="RefSeq" id="WP_012160886.1">
    <property type="nucleotide sequence ID" value="NC_009925.1"/>
</dbReference>
<organism evidence="1 2">
    <name type="scientific">Acaryochloris marina (strain MBIC 11017)</name>
    <dbReference type="NCBI Taxonomy" id="329726"/>
    <lineage>
        <taxon>Bacteria</taxon>
        <taxon>Bacillati</taxon>
        <taxon>Cyanobacteriota</taxon>
        <taxon>Cyanophyceae</taxon>
        <taxon>Acaryochloridales</taxon>
        <taxon>Acaryochloridaceae</taxon>
        <taxon>Acaryochloris</taxon>
    </lineage>
</organism>
<dbReference type="EMBL" id="CP000828">
    <property type="protein sequence ID" value="ABW25275.1"/>
    <property type="molecule type" value="Genomic_DNA"/>
</dbReference>
<accession>B0C7L5</accession>
<evidence type="ECO:0000313" key="1">
    <source>
        <dbReference type="EMBL" id="ABW25275.1"/>
    </source>
</evidence>
<dbReference type="HOGENOM" id="CLU_1754817_0_0_3"/>
<name>B0C7L5_ACAM1</name>
<dbReference type="KEGG" id="amr:AM1_0189"/>
<gene>
    <name evidence="1" type="ordered locus">AM1_0189</name>
</gene>
<reference evidence="1 2" key="1">
    <citation type="journal article" date="2008" name="Proc. Natl. Acad. Sci. U.S.A.">
        <title>Niche adaptation and genome expansion in the chlorophyll d-producing cyanobacterium Acaryochloris marina.</title>
        <authorList>
            <person name="Swingley W.D."/>
            <person name="Chen M."/>
            <person name="Cheung P.C."/>
            <person name="Conrad A.L."/>
            <person name="Dejesa L.C."/>
            <person name="Hao J."/>
            <person name="Honchak B.M."/>
            <person name="Karbach L.E."/>
            <person name="Kurdoglu A."/>
            <person name="Lahiri S."/>
            <person name="Mastrian S.D."/>
            <person name="Miyashita H."/>
            <person name="Page L."/>
            <person name="Ramakrishna P."/>
            <person name="Satoh S."/>
            <person name="Sattley W.M."/>
            <person name="Shimada Y."/>
            <person name="Taylor H.L."/>
            <person name="Tomo T."/>
            <person name="Tsuchiya T."/>
            <person name="Wang Z.T."/>
            <person name="Raymond J."/>
            <person name="Mimuro M."/>
            <person name="Blankenship R.E."/>
            <person name="Touchman J.W."/>
        </authorList>
    </citation>
    <scope>NUCLEOTIDE SEQUENCE [LARGE SCALE GENOMIC DNA]</scope>
    <source>
        <strain evidence="2">MBIC 11017</strain>
    </source>
</reference>
<dbReference type="Proteomes" id="UP000000268">
    <property type="component" value="Chromosome"/>
</dbReference>
<sequence>MSNTSLQLKIRPAHLGLSALIGGQVSPIATSHEANVCFYLVCRDAVYQYGKGKFGIPQLVIDNFSLTCLAREVVITSRDPRGVETIIYAQVHKTSHLSGTSAECTDKLTHAQKGSLLSSIQNLADERDPKTGSGFAKSGLNCGSITLV</sequence>
<dbReference type="STRING" id="329726.AM1_0189"/>
<proteinExistence type="predicted"/>